<accession>A0A9P5MUI3</accession>
<reference evidence="2" key="1">
    <citation type="submission" date="2019-10" db="EMBL/GenBank/DDBJ databases">
        <authorList>
            <consortium name="DOE Joint Genome Institute"/>
            <person name="Kuo A."/>
            <person name="Miyauchi S."/>
            <person name="Kiss E."/>
            <person name="Drula E."/>
            <person name="Kohler A."/>
            <person name="Sanchez-Garcia M."/>
            <person name="Andreopoulos B."/>
            <person name="Barry K.W."/>
            <person name="Bonito G."/>
            <person name="Buee M."/>
            <person name="Carver A."/>
            <person name="Chen C."/>
            <person name="Cichocki N."/>
            <person name="Clum A."/>
            <person name="Culley D."/>
            <person name="Crous P.W."/>
            <person name="Fauchery L."/>
            <person name="Girlanda M."/>
            <person name="Hayes R."/>
            <person name="Keri Z."/>
            <person name="LaButti K."/>
            <person name="Lipzen A."/>
            <person name="Lombard V."/>
            <person name="Magnuson J."/>
            <person name="Maillard F."/>
            <person name="Morin E."/>
            <person name="Murat C."/>
            <person name="Nolan M."/>
            <person name="Ohm R."/>
            <person name="Pangilinan J."/>
            <person name="Pereira M."/>
            <person name="Perotto S."/>
            <person name="Peter M."/>
            <person name="Riley R."/>
            <person name="Sitrit Y."/>
            <person name="Stielow B."/>
            <person name="Szollosi G."/>
            <person name="Zifcakova L."/>
            <person name="Stursova M."/>
            <person name="Spatafora J.W."/>
            <person name="Tedersoo L."/>
            <person name="Vaario L.-M."/>
            <person name="Yamada A."/>
            <person name="Yan M."/>
            <person name="Wang P."/>
            <person name="Xu J."/>
            <person name="Bruns T."/>
            <person name="Baldrian P."/>
            <person name="Vilgalys R."/>
            <person name="Henrissat B."/>
            <person name="Grigoriev I.V."/>
            <person name="Hibbett D."/>
            <person name="Nagy L.G."/>
            <person name="Martin F.M."/>
        </authorList>
    </citation>
    <scope>NUCLEOTIDE SEQUENCE</scope>
    <source>
        <strain evidence="2">Prilba</strain>
    </source>
</reference>
<reference evidence="2" key="2">
    <citation type="journal article" date="2020" name="Nat. Commun.">
        <title>Large-scale genome sequencing of mycorrhizal fungi provides insights into the early evolution of symbiotic traits.</title>
        <authorList>
            <person name="Miyauchi S."/>
            <person name="Kiss E."/>
            <person name="Kuo A."/>
            <person name="Drula E."/>
            <person name="Kohler A."/>
            <person name="Sanchez-Garcia M."/>
            <person name="Morin E."/>
            <person name="Andreopoulos B."/>
            <person name="Barry K.W."/>
            <person name="Bonito G."/>
            <person name="Buee M."/>
            <person name="Carver A."/>
            <person name="Chen C."/>
            <person name="Cichocki N."/>
            <person name="Clum A."/>
            <person name="Culley D."/>
            <person name="Crous P.W."/>
            <person name="Fauchery L."/>
            <person name="Girlanda M."/>
            <person name="Hayes R.D."/>
            <person name="Keri Z."/>
            <person name="LaButti K."/>
            <person name="Lipzen A."/>
            <person name="Lombard V."/>
            <person name="Magnuson J."/>
            <person name="Maillard F."/>
            <person name="Murat C."/>
            <person name="Nolan M."/>
            <person name="Ohm R.A."/>
            <person name="Pangilinan J."/>
            <person name="Pereira M.F."/>
            <person name="Perotto S."/>
            <person name="Peter M."/>
            <person name="Pfister S."/>
            <person name="Riley R."/>
            <person name="Sitrit Y."/>
            <person name="Stielow J.B."/>
            <person name="Szollosi G."/>
            <person name="Zifcakova L."/>
            <person name="Stursova M."/>
            <person name="Spatafora J.W."/>
            <person name="Tedersoo L."/>
            <person name="Vaario L.M."/>
            <person name="Yamada A."/>
            <person name="Yan M."/>
            <person name="Wang P."/>
            <person name="Xu J."/>
            <person name="Bruns T."/>
            <person name="Baldrian P."/>
            <person name="Vilgalys R."/>
            <person name="Dunand C."/>
            <person name="Henrissat B."/>
            <person name="Grigoriev I.V."/>
            <person name="Hibbett D."/>
            <person name="Nagy L.G."/>
            <person name="Martin F.M."/>
        </authorList>
    </citation>
    <scope>NUCLEOTIDE SEQUENCE</scope>
    <source>
        <strain evidence="2">Prilba</strain>
    </source>
</reference>
<keyword evidence="3" id="KW-1185">Reference proteome</keyword>
<evidence type="ECO:0000313" key="2">
    <source>
        <dbReference type="EMBL" id="KAF8479158.1"/>
    </source>
</evidence>
<dbReference type="EMBL" id="WHVB01000010">
    <property type="protein sequence ID" value="KAF8479158.1"/>
    <property type="molecule type" value="Genomic_DNA"/>
</dbReference>
<keyword evidence="1" id="KW-1133">Transmembrane helix</keyword>
<protein>
    <submittedName>
        <fullName evidence="2">Uncharacterized protein</fullName>
    </submittedName>
</protein>
<dbReference type="Proteomes" id="UP000759537">
    <property type="component" value="Unassembled WGS sequence"/>
</dbReference>
<keyword evidence="1" id="KW-0812">Transmembrane</keyword>
<comment type="caution">
    <text evidence="2">The sequence shown here is derived from an EMBL/GenBank/DDBJ whole genome shotgun (WGS) entry which is preliminary data.</text>
</comment>
<proteinExistence type="predicted"/>
<feature type="transmembrane region" description="Helical" evidence="1">
    <location>
        <begin position="128"/>
        <end position="151"/>
    </location>
</feature>
<organism evidence="2 3">
    <name type="scientific">Russula ochroleuca</name>
    <dbReference type="NCBI Taxonomy" id="152965"/>
    <lineage>
        <taxon>Eukaryota</taxon>
        <taxon>Fungi</taxon>
        <taxon>Dikarya</taxon>
        <taxon>Basidiomycota</taxon>
        <taxon>Agaricomycotina</taxon>
        <taxon>Agaricomycetes</taxon>
        <taxon>Russulales</taxon>
        <taxon>Russulaceae</taxon>
        <taxon>Russula</taxon>
    </lineage>
</organism>
<gene>
    <name evidence="2" type="ORF">DFH94DRAFT_682679</name>
</gene>
<evidence type="ECO:0000256" key="1">
    <source>
        <dbReference type="SAM" id="Phobius"/>
    </source>
</evidence>
<keyword evidence="1" id="KW-0472">Membrane</keyword>
<evidence type="ECO:0000313" key="3">
    <source>
        <dbReference type="Proteomes" id="UP000759537"/>
    </source>
</evidence>
<name>A0A9P5MUI3_9AGAM</name>
<sequence length="250" mass="27280">MPPVNTGWGSAWPNLCSSRSRHMRGDSSDMHQDGSVPGGSGVKEVPFAPHVCAGHACKRHLAPPAKRSDQVQCNIQYWPLALPLVAIITNCDNLDYASLSTPRFVPTSSFKLICTEGRRHRPGCLSTLIWAMAYAAPAILLLVLFILLLGVHHDMGCLHTSLRLDWFGGSGLHWANNPAGVPVVTTITATVGGNKRPVQWGTCESGGTLASTTNRKLLGPNLTLTMTTKTWDDHRMQWEHLYKLVQALKV</sequence>
<dbReference type="AlphaFoldDB" id="A0A9P5MUI3"/>